<feature type="transmembrane region" description="Helical" evidence="9">
    <location>
        <begin position="44"/>
        <end position="64"/>
    </location>
</feature>
<dbReference type="PANTHER" id="PTHR22601">
    <property type="entry name" value="ISP4 LIKE PROTEIN"/>
    <property type="match status" value="1"/>
</dbReference>
<keyword evidence="6" id="KW-0653">Protein transport</keyword>
<name>A0AAV5CF23_ELECO</name>
<evidence type="ECO:0000256" key="1">
    <source>
        <dbReference type="ARBA" id="ARBA00004141"/>
    </source>
</evidence>
<comment type="similarity">
    <text evidence="2">Belongs to the oligopeptide OPT transporter (TC 2.A.67.1) family.</text>
</comment>
<comment type="subcellular location">
    <subcellularLocation>
        <location evidence="1">Membrane</location>
        <topology evidence="1">Multi-pass membrane protein</topology>
    </subcellularLocation>
</comment>
<reference evidence="10" key="1">
    <citation type="journal article" date="2018" name="DNA Res.">
        <title>Multiple hybrid de novo genome assembly of finger millet, an orphan allotetraploid crop.</title>
        <authorList>
            <person name="Hatakeyama M."/>
            <person name="Aluri S."/>
            <person name="Balachadran M.T."/>
            <person name="Sivarajan S.R."/>
            <person name="Patrignani A."/>
            <person name="Gruter S."/>
            <person name="Poveda L."/>
            <person name="Shimizu-Inatsugi R."/>
            <person name="Baeten J."/>
            <person name="Francoijs K.J."/>
            <person name="Nataraja K.N."/>
            <person name="Reddy Y.A.N."/>
            <person name="Phadnis S."/>
            <person name="Ravikumar R.L."/>
            <person name="Schlapbach R."/>
            <person name="Sreeman S.M."/>
            <person name="Shimizu K.K."/>
        </authorList>
    </citation>
    <scope>NUCLEOTIDE SEQUENCE</scope>
</reference>
<feature type="transmembrane region" description="Helical" evidence="9">
    <location>
        <begin position="381"/>
        <end position="403"/>
    </location>
</feature>
<keyword evidence="8 9" id="KW-0472">Membrane</keyword>
<keyword evidence="7 9" id="KW-1133">Transmembrane helix</keyword>
<dbReference type="InterPro" id="IPR004648">
    <property type="entry name" value="Oligpept_transpt"/>
</dbReference>
<feature type="transmembrane region" description="Helical" evidence="9">
    <location>
        <begin position="155"/>
        <end position="175"/>
    </location>
</feature>
<evidence type="ECO:0000256" key="2">
    <source>
        <dbReference type="ARBA" id="ARBA00005484"/>
    </source>
</evidence>
<feature type="transmembrane region" description="Helical" evidence="9">
    <location>
        <begin position="71"/>
        <end position="93"/>
    </location>
</feature>
<keyword evidence="3" id="KW-0813">Transport</keyword>
<dbReference type="InterPro" id="IPR004813">
    <property type="entry name" value="OPT"/>
</dbReference>
<evidence type="ECO:0000256" key="4">
    <source>
        <dbReference type="ARBA" id="ARBA00022692"/>
    </source>
</evidence>
<proteinExistence type="inferred from homology"/>
<evidence type="ECO:0000256" key="5">
    <source>
        <dbReference type="ARBA" id="ARBA00022856"/>
    </source>
</evidence>
<dbReference type="Pfam" id="PF03169">
    <property type="entry name" value="OPT"/>
    <property type="match status" value="1"/>
</dbReference>
<dbReference type="GO" id="GO:0035673">
    <property type="term" value="F:oligopeptide transmembrane transporter activity"/>
    <property type="evidence" value="ECO:0007669"/>
    <property type="project" value="InterPro"/>
</dbReference>
<keyword evidence="5" id="KW-0571">Peptide transport</keyword>
<gene>
    <name evidence="10" type="primary">ga13496</name>
    <name evidence="10" type="ORF">PR202_ga13496</name>
</gene>
<reference evidence="10" key="2">
    <citation type="submission" date="2021-12" db="EMBL/GenBank/DDBJ databases">
        <title>Resequencing data analysis of finger millet.</title>
        <authorList>
            <person name="Hatakeyama M."/>
            <person name="Aluri S."/>
            <person name="Balachadran M.T."/>
            <person name="Sivarajan S.R."/>
            <person name="Poveda L."/>
            <person name="Shimizu-Inatsugi R."/>
            <person name="Schlapbach R."/>
            <person name="Sreeman S.M."/>
            <person name="Shimizu K.K."/>
        </authorList>
    </citation>
    <scope>NUCLEOTIDE SEQUENCE</scope>
</reference>
<feature type="transmembrane region" description="Helical" evidence="9">
    <location>
        <begin position="233"/>
        <end position="258"/>
    </location>
</feature>
<feature type="transmembrane region" description="Helical" evidence="9">
    <location>
        <begin position="467"/>
        <end position="488"/>
    </location>
</feature>
<sequence>MAPLKKPPAAAAEEEEERAERCAVEEVALVVPETDDPTAPVMTFRAWTLGLGSCVLLIFLNTFFTYRTQPLTISGILAQILVLPAGRFMAAVLPDREVRILGGRLGSFNLNPGPFNVKEHVIITIFANCGVSYGGGDAYSIGAITVMKAYYKQTLSFACALLIVLTTQILGYGWAGMLRRYLVDPAEMWWPSNLAQVSLFRSGANGHELARECRALHEKEDGEKSRGPSRMRFFLIVFFASFAYYALPGYLLPILTFFSWACWVWPHSITAQQVGSGYHGLGLGAFTLDWAGISAYHGSPLVAPWASIANTGAGFVMFIYVIVPLCYWRFNTFDARTFPIFSNQLFTGTGQKYDTTKVLTKDFDLNVAAYESYGKLYLSPLFAISIGSGFLRFTSTIVHVLLFHGAYVFHLYRVCCNLVITWSHRSMDCWCVLLGSDMWKQSRSAMNAAKQDVHAKLMQRYKQVPQWWFLVLLLGSVAVSLLMCFVWKEEVQLPWWGMLFAFRARLHRHAPHRRHPGHHQPGMTPQLTRHICHPRNCLNLSSDLALFF</sequence>
<evidence type="ECO:0000313" key="10">
    <source>
        <dbReference type="EMBL" id="GJM96636.1"/>
    </source>
</evidence>
<comment type="caution">
    <text evidence="10">The sequence shown here is derived from an EMBL/GenBank/DDBJ whole genome shotgun (WGS) entry which is preliminary data.</text>
</comment>
<dbReference type="EMBL" id="BQKI01000006">
    <property type="protein sequence ID" value="GJM96636.1"/>
    <property type="molecule type" value="Genomic_DNA"/>
</dbReference>
<evidence type="ECO:0000256" key="7">
    <source>
        <dbReference type="ARBA" id="ARBA00022989"/>
    </source>
</evidence>
<feature type="transmembrane region" description="Helical" evidence="9">
    <location>
        <begin position="308"/>
        <end position="330"/>
    </location>
</feature>
<protein>
    <submittedName>
        <fullName evidence="10">Uncharacterized protein</fullName>
    </submittedName>
</protein>
<evidence type="ECO:0000313" key="11">
    <source>
        <dbReference type="Proteomes" id="UP001054889"/>
    </source>
</evidence>
<dbReference type="AlphaFoldDB" id="A0AAV5CF23"/>
<dbReference type="GO" id="GO:0016020">
    <property type="term" value="C:membrane"/>
    <property type="evidence" value="ECO:0007669"/>
    <property type="project" value="UniProtKB-SubCell"/>
</dbReference>
<dbReference type="Proteomes" id="UP001054889">
    <property type="component" value="Unassembled WGS sequence"/>
</dbReference>
<keyword evidence="11" id="KW-1185">Reference proteome</keyword>
<keyword evidence="4 9" id="KW-0812">Transmembrane</keyword>
<evidence type="ECO:0000256" key="6">
    <source>
        <dbReference type="ARBA" id="ARBA00022927"/>
    </source>
</evidence>
<dbReference type="NCBIfam" id="TIGR00728">
    <property type="entry name" value="OPT_sfam"/>
    <property type="match status" value="1"/>
</dbReference>
<evidence type="ECO:0000256" key="8">
    <source>
        <dbReference type="ARBA" id="ARBA00023136"/>
    </source>
</evidence>
<dbReference type="GO" id="GO:0015031">
    <property type="term" value="P:protein transport"/>
    <property type="evidence" value="ECO:0007669"/>
    <property type="project" value="UniProtKB-KW"/>
</dbReference>
<accession>A0AAV5CF23</accession>
<organism evidence="10 11">
    <name type="scientific">Eleusine coracana subsp. coracana</name>
    <dbReference type="NCBI Taxonomy" id="191504"/>
    <lineage>
        <taxon>Eukaryota</taxon>
        <taxon>Viridiplantae</taxon>
        <taxon>Streptophyta</taxon>
        <taxon>Embryophyta</taxon>
        <taxon>Tracheophyta</taxon>
        <taxon>Spermatophyta</taxon>
        <taxon>Magnoliopsida</taxon>
        <taxon>Liliopsida</taxon>
        <taxon>Poales</taxon>
        <taxon>Poaceae</taxon>
        <taxon>PACMAD clade</taxon>
        <taxon>Chloridoideae</taxon>
        <taxon>Cynodonteae</taxon>
        <taxon>Eleusininae</taxon>
        <taxon>Eleusine</taxon>
    </lineage>
</organism>
<evidence type="ECO:0000256" key="3">
    <source>
        <dbReference type="ARBA" id="ARBA00022448"/>
    </source>
</evidence>
<evidence type="ECO:0000256" key="9">
    <source>
        <dbReference type="SAM" id="Phobius"/>
    </source>
</evidence>